<evidence type="ECO:0000313" key="2">
    <source>
        <dbReference type="Ensembl" id="ENSHCOP00000018094.1"/>
    </source>
</evidence>
<dbReference type="STRING" id="109280.ENSHCOP00000018094"/>
<keyword evidence="1" id="KW-0812">Transmembrane</keyword>
<keyword evidence="3" id="KW-1185">Reference proteome</keyword>
<protein>
    <submittedName>
        <fullName evidence="2">Uncharacterized protein</fullName>
    </submittedName>
</protein>
<dbReference type="Ensembl" id="ENSHCOT00000012120.1">
    <property type="protein sequence ID" value="ENSHCOP00000018094.1"/>
    <property type="gene ID" value="ENSHCOG00000002389.1"/>
</dbReference>
<sequence>LNMENSRANRTCCESIQDFFTSSKFLIYLGHALSTWVSKPIALHWILFGMLASCLSGSYVCLTVNRLRN</sequence>
<dbReference type="Proteomes" id="UP000264820">
    <property type="component" value="Unplaced"/>
</dbReference>
<feature type="transmembrane region" description="Helical" evidence="1">
    <location>
        <begin position="42"/>
        <end position="62"/>
    </location>
</feature>
<evidence type="ECO:0000313" key="3">
    <source>
        <dbReference type="Proteomes" id="UP000264820"/>
    </source>
</evidence>
<reference evidence="2" key="2">
    <citation type="submission" date="2025-09" db="UniProtKB">
        <authorList>
            <consortium name="Ensembl"/>
        </authorList>
    </citation>
    <scope>IDENTIFICATION</scope>
</reference>
<reference evidence="2" key="1">
    <citation type="submission" date="2025-08" db="UniProtKB">
        <authorList>
            <consortium name="Ensembl"/>
        </authorList>
    </citation>
    <scope>IDENTIFICATION</scope>
</reference>
<name>A0A3Q2YIH1_HIPCM</name>
<keyword evidence="1" id="KW-1133">Transmembrane helix</keyword>
<accession>A0A3Q2YIH1</accession>
<keyword evidence="1" id="KW-0472">Membrane</keyword>
<dbReference type="AlphaFoldDB" id="A0A3Q2YIH1"/>
<proteinExistence type="predicted"/>
<evidence type="ECO:0000256" key="1">
    <source>
        <dbReference type="SAM" id="Phobius"/>
    </source>
</evidence>
<organism evidence="2 3">
    <name type="scientific">Hippocampus comes</name>
    <name type="common">Tiger tail seahorse</name>
    <dbReference type="NCBI Taxonomy" id="109280"/>
    <lineage>
        <taxon>Eukaryota</taxon>
        <taxon>Metazoa</taxon>
        <taxon>Chordata</taxon>
        <taxon>Craniata</taxon>
        <taxon>Vertebrata</taxon>
        <taxon>Euteleostomi</taxon>
        <taxon>Actinopterygii</taxon>
        <taxon>Neopterygii</taxon>
        <taxon>Teleostei</taxon>
        <taxon>Neoteleostei</taxon>
        <taxon>Acanthomorphata</taxon>
        <taxon>Syngnathiaria</taxon>
        <taxon>Syngnathiformes</taxon>
        <taxon>Syngnathoidei</taxon>
        <taxon>Syngnathidae</taxon>
        <taxon>Hippocampus</taxon>
    </lineage>
</organism>